<keyword evidence="1" id="KW-0812">Transmembrane</keyword>
<keyword evidence="2" id="KW-0614">Plasmid</keyword>
<reference evidence="2" key="1">
    <citation type="journal article" date="2003" name="J. Biol. Chem.">
        <title>Novel mechanism of bacteriocin secretion and immunity carried out by lactococcal multidrug resistance proteins.</title>
        <authorList>
            <person name="Gajic O."/>
            <person name="Buist G."/>
            <person name="Kojic M."/>
            <person name="Topisirovic L."/>
            <person name="Kuipers O.P."/>
            <person name="Kok J."/>
        </authorList>
    </citation>
    <scope>NUCLEOTIDE SEQUENCE</scope>
    <source>
        <strain evidence="2">BGMN1-5</strain>
        <plasmid evidence="2">pMN5</plasmid>
    </source>
</reference>
<accession>O68888</accession>
<geneLocation type="plasmid" evidence="2">
    <name>pMN5</name>
</geneLocation>
<feature type="transmembrane region" description="Helical" evidence="1">
    <location>
        <begin position="31"/>
        <end position="52"/>
    </location>
</feature>
<organism evidence="2">
    <name type="scientific">Lactococcus lactis subsp. lactis</name>
    <name type="common">Streptococcus lactis</name>
    <dbReference type="NCBI Taxonomy" id="1360"/>
    <lineage>
        <taxon>Bacteria</taxon>
        <taxon>Bacillati</taxon>
        <taxon>Bacillota</taxon>
        <taxon>Bacilli</taxon>
        <taxon>Lactobacillales</taxon>
        <taxon>Streptococcaceae</taxon>
        <taxon>Lactococcus</taxon>
    </lineage>
</organism>
<gene>
    <name evidence="2" type="primary">lsbA</name>
</gene>
<keyword evidence="1" id="KW-0472">Membrane</keyword>
<dbReference type="AlphaFoldDB" id="O68888"/>
<evidence type="ECO:0000313" key="2">
    <source>
        <dbReference type="EMBL" id="AAC14277.2"/>
    </source>
</evidence>
<dbReference type="RefSeq" id="WP_011116715.1">
    <property type="nucleotide sequence ID" value="NC_004922.1"/>
</dbReference>
<evidence type="ECO:0000256" key="1">
    <source>
        <dbReference type="SAM" id="Phobius"/>
    </source>
</evidence>
<sequence length="67" mass="7764">MIIVGIIFLFVFLAITIGLSFEVFKKKKRNIGTFVFFAIALFCTVMFAYLLLTNQYVPIDYNVPRYA</sequence>
<feature type="transmembrane region" description="Helical" evidence="1">
    <location>
        <begin position="6"/>
        <end position="24"/>
    </location>
</feature>
<name>O68888_LACLL</name>
<protein>
    <submittedName>
        <fullName evidence="2">LsbA</fullName>
    </submittedName>
</protein>
<proteinExistence type="predicted"/>
<keyword evidence="1" id="KW-1133">Transmembrane helix</keyword>
<dbReference type="EMBL" id="AF056207">
    <property type="protein sequence ID" value="AAC14277.2"/>
    <property type="molecule type" value="Genomic_DNA"/>
</dbReference>